<feature type="compositionally biased region" description="Basic and acidic residues" evidence="6">
    <location>
        <begin position="125"/>
        <end position="137"/>
    </location>
</feature>
<dbReference type="InterPro" id="IPR051665">
    <property type="entry name" value="Adrenomedullin-reg_peptide"/>
</dbReference>
<comment type="similarity">
    <text evidence="2">Belongs to the adrenomedullin family.</text>
</comment>
<name>A0AA35PMF4_9SAUR</name>
<dbReference type="Proteomes" id="UP001178461">
    <property type="component" value="Chromosome 13"/>
</dbReference>
<feature type="region of interest" description="Disordered" evidence="6">
    <location>
        <begin position="122"/>
        <end position="158"/>
    </location>
</feature>
<keyword evidence="9" id="KW-1185">Reference proteome</keyword>
<dbReference type="GO" id="GO:0003073">
    <property type="term" value="P:regulation of systemic arterial blood pressure"/>
    <property type="evidence" value="ECO:0007669"/>
    <property type="project" value="TreeGrafter"/>
</dbReference>
<comment type="subcellular location">
    <subcellularLocation>
        <location evidence="1">Secreted</location>
    </subcellularLocation>
</comment>
<feature type="signal peptide" evidence="7">
    <location>
        <begin position="1"/>
        <end position="18"/>
    </location>
</feature>
<evidence type="ECO:0000256" key="1">
    <source>
        <dbReference type="ARBA" id="ARBA00004613"/>
    </source>
</evidence>
<gene>
    <name evidence="8" type="ORF">PODLI_1B023469</name>
</gene>
<dbReference type="GO" id="GO:0007189">
    <property type="term" value="P:adenylate cyclase-activating G protein-coupled receptor signaling pathway"/>
    <property type="evidence" value="ECO:0007669"/>
    <property type="project" value="TreeGrafter"/>
</dbReference>
<keyword evidence="5" id="KW-1015">Disulfide bond</keyword>
<organism evidence="8 9">
    <name type="scientific">Podarcis lilfordi</name>
    <name type="common">Lilford's wall lizard</name>
    <dbReference type="NCBI Taxonomy" id="74358"/>
    <lineage>
        <taxon>Eukaryota</taxon>
        <taxon>Metazoa</taxon>
        <taxon>Chordata</taxon>
        <taxon>Craniata</taxon>
        <taxon>Vertebrata</taxon>
        <taxon>Euteleostomi</taxon>
        <taxon>Lepidosauria</taxon>
        <taxon>Squamata</taxon>
        <taxon>Bifurcata</taxon>
        <taxon>Unidentata</taxon>
        <taxon>Episquamata</taxon>
        <taxon>Laterata</taxon>
        <taxon>Lacertibaenia</taxon>
        <taxon>Lacertidae</taxon>
        <taxon>Podarcis</taxon>
    </lineage>
</organism>
<evidence type="ECO:0000256" key="5">
    <source>
        <dbReference type="ARBA" id="ARBA00023157"/>
    </source>
</evidence>
<dbReference type="EMBL" id="OX395138">
    <property type="protein sequence ID" value="CAI5790042.1"/>
    <property type="molecule type" value="Genomic_DNA"/>
</dbReference>
<evidence type="ECO:0000256" key="4">
    <source>
        <dbReference type="ARBA" id="ARBA00022729"/>
    </source>
</evidence>
<dbReference type="InterPro" id="IPR021116">
    <property type="entry name" value="Calcitonin/adrenomedullin"/>
</dbReference>
<proteinExistence type="inferred from homology"/>
<dbReference type="AlphaFoldDB" id="A0AA35PMF4"/>
<evidence type="ECO:0000256" key="6">
    <source>
        <dbReference type="SAM" id="MobiDB-lite"/>
    </source>
</evidence>
<evidence type="ECO:0000313" key="8">
    <source>
        <dbReference type="EMBL" id="CAI5790042.1"/>
    </source>
</evidence>
<dbReference type="PANTHER" id="PTHR23414:SF6">
    <property type="entry name" value="ADRENOMEDULLIN-5-LIKE PROTEIN-RELATED"/>
    <property type="match status" value="1"/>
</dbReference>
<feature type="chain" id="PRO_5041359902" evidence="7">
    <location>
        <begin position="19"/>
        <end position="158"/>
    </location>
</feature>
<accession>A0AA35PMF4</accession>
<evidence type="ECO:0000256" key="3">
    <source>
        <dbReference type="ARBA" id="ARBA00022525"/>
    </source>
</evidence>
<dbReference type="GO" id="GO:0005179">
    <property type="term" value="F:hormone activity"/>
    <property type="evidence" value="ECO:0007669"/>
    <property type="project" value="InterPro"/>
</dbReference>
<protein>
    <submittedName>
        <fullName evidence="8">ADMADM-like</fullName>
    </submittedName>
</protein>
<evidence type="ECO:0000256" key="7">
    <source>
        <dbReference type="SAM" id="SignalP"/>
    </source>
</evidence>
<dbReference type="GO" id="GO:0005576">
    <property type="term" value="C:extracellular region"/>
    <property type="evidence" value="ECO:0007669"/>
    <property type="project" value="UniProtKB-SubCell"/>
</dbReference>
<reference evidence="8" key="1">
    <citation type="submission" date="2022-12" db="EMBL/GenBank/DDBJ databases">
        <authorList>
            <person name="Alioto T."/>
            <person name="Alioto T."/>
            <person name="Gomez Garrido J."/>
        </authorList>
    </citation>
    <scope>NUCLEOTIDE SEQUENCE</scope>
</reference>
<evidence type="ECO:0000313" key="9">
    <source>
        <dbReference type="Proteomes" id="UP001178461"/>
    </source>
</evidence>
<dbReference type="Pfam" id="PF00214">
    <property type="entry name" value="Calc_CGRP_IAPP"/>
    <property type="match status" value="1"/>
</dbReference>
<sequence length="158" mass="17585">MDSISFVVMLCLLMTSSCQPWRAFGAPDRRQPPPFASFLNQLLKIREGADGRALQEPGLEAGERSTKWEQLEGVRSQLNLLKSSAPGHRVPRHLLALPSMRGCQLGTCQVQNLANLLYRYGGNNQKDESRKNNKDTADPMGYGRRRRRAAGHGLPTPT</sequence>
<evidence type="ECO:0000256" key="2">
    <source>
        <dbReference type="ARBA" id="ARBA00010575"/>
    </source>
</evidence>
<dbReference type="GO" id="GO:0010460">
    <property type="term" value="P:positive regulation of heart rate"/>
    <property type="evidence" value="ECO:0007669"/>
    <property type="project" value="TreeGrafter"/>
</dbReference>
<dbReference type="PANTHER" id="PTHR23414">
    <property type="entry name" value="ADRENOMEDULLIN, ADM"/>
    <property type="match status" value="1"/>
</dbReference>
<keyword evidence="3" id="KW-0964">Secreted</keyword>
<keyword evidence="4 7" id="KW-0732">Signal</keyword>